<dbReference type="EMBL" id="BAAAPW010000005">
    <property type="protein sequence ID" value="GAA2041273.1"/>
    <property type="molecule type" value="Genomic_DNA"/>
</dbReference>
<feature type="transmembrane region" description="Helical" evidence="1">
    <location>
        <begin position="52"/>
        <end position="73"/>
    </location>
</feature>
<dbReference type="PANTHER" id="PTHR36974">
    <property type="entry name" value="MEMBRANE PROTEIN-RELATED"/>
    <property type="match status" value="1"/>
</dbReference>
<accession>A0ABN2UR09</accession>
<sequence length="146" mass="16120">MTRADSLPPSTPARTAGRWLLAAFLVFAGVSHLTFARREFRAQVPPWVPMDADGVVVASGVAEVGLGAALVVLPRERSRIGWIVAAFFTAVFPGNVAQWRERRDAFGLTTDRARFVRLFFQPVLIALALWSTRPPRNPRPGRRGRG</sequence>
<feature type="transmembrane region" description="Helical" evidence="1">
    <location>
        <begin position="115"/>
        <end position="132"/>
    </location>
</feature>
<keyword evidence="1" id="KW-0812">Transmembrane</keyword>
<keyword evidence="1" id="KW-1133">Transmembrane helix</keyword>
<dbReference type="PANTHER" id="PTHR36974:SF1">
    <property type="entry name" value="DOXX FAMILY MEMBRANE PROTEIN"/>
    <property type="match status" value="1"/>
</dbReference>
<evidence type="ECO:0000313" key="3">
    <source>
        <dbReference type="Proteomes" id="UP001501196"/>
    </source>
</evidence>
<dbReference type="Proteomes" id="UP001501196">
    <property type="component" value="Unassembled WGS sequence"/>
</dbReference>
<keyword evidence="3" id="KW-1185">Reference proteome</keyword>
<dbReference type="RefSeq" id="WP_344375875.1">
    <property type="nucleotide sequence ID" value="NZ_BAAAPW010000005.1"/>
</dbReference>
<reference evidence="2 3" key="1">
    <citation type="journal article" date="2019" name="Int. J. Syst. Evol. Microbiol.">
        <title>The Global Catalogue of Microorganisms (GCM) 10K type strain sequencing project: providing services to taxonomists for standard genome sequencing and annotation.</title>
        <authorList>
            <consortium name="The Broad Institute Genomics Platform"/>
            <consortium name="The Broad Institute Genome Sequencing Center for Infectious Disease"/>
            <person name="Wu L."/>
            <person name="Ma J."/>
        </authorList>
    </citation>
    <scope>NUCLEOTIDE SEQUENCE [LARGE SCALE GENOMIC DNA]</scope>
    <source>
        <strain evidence="2 3">JCM 15672</strain>
    </source>
</reference>
<comment type="caution">
    <text evidence="2">The sequence shown here is derived from an EMBL/GenBank/DDBJ whole genome shotgun (WGS) entry which is preliminary data.</text>
</comment>
<evidence type="ECO:0000256" key="1">
    <source>
        <dbReference type="SAM" id="Phobius"/>
    </source>
</evidence>
<organism evidence="2 3">
    <name type="scientific">Agromyces tropicus</name>
    <dbReference type="NCBI Taxonomy" id="555371"/>
    <lineage>
        <taxon>Bacteria</taxon>
        <taxon>Bacillati</taxon>
        <taxon>Actinomycetota</taxon>
        <taxon>Actinomycetes</taxon>
        <taxon>Micrococcales</taxon>
        <taxon>Microbacteriaceae</taxon>
        <taxon>Agromyces</taxon>
    </lineage>
</organism>
<protein>
    <submittedName>
        <fullName evidence="2">Membrane protein</fullName>
    </submittedName>
</protein>
<gene>
    <name evidence="2" type="ORF">GCM10009819_28780</name>
</gene>
<name>A0ABN2UR09_9MICO</name>
<keyword evidence="1" id="KW-0472">Membrane</keyword>
<evidence type="ECO:0000313" key="2">
    <source>
        <dbReference type="EMBL" id="GAA2041273.1"/>
    </source>
</evidence>
<proteinExistence type="predicted"/>
<feature type="transmembrane region" description="Helical" evidence="1">
    <location>
        <begin position="80"/>
        <end position="99"/>
    </location>
</feature>